<evidence type="ECO:0000259" key="1">
    <source>
        <dbReference type="Pfam" id="PF02627"/>
    </source>
</evidence>
<accession>A0A3B0YLC0</accession>
<dbReference type="Pfam" id="PF02627">
    <property type="entry name" value="CMD"/>
    <property type="match status" value="1"/>
</dbReference>
<dbReference type="Gene3D" id="1.20.1290.10">
    <property type="entry name" value="AhpD-like"/>
    <property type="match status" value="1"/>
</dbReference>
<dbReference type="InterPro" id="IPR029032">
    <property type="entry name" value="AhpD-like"/>
</dbReference>
<dbReference type="InterPro" id="IPR003779">
    <property type="entry name" value="CMD-like"/>
</dbReference>
<proteinExistence type="predicted"/>
<organism evidence="2">
    <name type="scientific">hydrothermal vent metagenome</name>
    <dbReference type="NCBI Taxonomy" id="652676"/>
    <lineage>
        <taxon>unclassified sequences</taxon>
        <taxon>metagenomes</taxon>
        <taxon>ecological metagenomes</taxon>
    </lineage>
</organism>
<evidence type="ECO:0000313" key="2">
    <source>
        <dbReference type="EMBL" id="VAW76347.1"/>
    </source>
</evidence>
<dbReference type="InterPro" id="IPR004675">
    <property type="entry name" value="AhpD_core"/>
</dbReference>
<dbReference type="EMBL" id="UOFM01000172">
    <property type="protein sequence ID" value="VAW76347.1"/>
    <property type="molecule type" value="Genomic_DNA"/>
</dbReference>
<dbReference type="GO" id="GO:0051920">
    <property type="term" value="F:peroxiredoxin activity"/>
    <property type="evidence" value="ECO:0007669"/>
    <property type="project" value="InterPro"/>
</dbReference>
<protein>
    <recommendedName>
        <fullName evidence="1">Carboxymuconolactone decarboxylase-like domain-containing protein</fullName>
    </recommendedName>
</protein>
<reference evidence="2" key="1">
    <citation type="submission" date="2018-06" db="EMBL/GenBank/DDBJ databases">
        <authorList>
            <person name="Zhirakovskaya E."/>
        </authorList>
    </citation>
    <scope>NUCLEOTIDE SEQUENCE</scope>
</reference>
<dbReference type="AlphaFoldDB" id="A0A3B0YLC0"/>
<feature type="domain" description="Carboxymuconolactone decarboxylase-like" evidence="1">
    <location>
        <begin position="79"/>
        <end position="119"/>
    </location>
</feature>
<name>A0A3B0YLC0_9ZZZZ</name>
<dbReference type="NCBIfam" id="TIGR00778">
    <property type="entry name" value="ahpD_dom"/>
    <property type="match status" value="1"/>
</dbReference>
<sequence>MVLHAIENQLFRKVAPFTIRHIQRPDLGSDNPLIRKVLEQASREFQLAPPITLHQPAPLLLAGVWGLMREAFVIHSEGRVVREAVAAAVSQLNECPYCVDVHASMHVSAGGDDILANELATGTSASALAYQWASATLTPDADVIRNPPIPPDDIPQVFGTAICFHFINRMVNIFLDDAPMPMPAASSAVMRTFSRASLRFFGKRMVQLDGEPGAFIIDPEQSRRLGQFRRCSPDRQLVMMSRAPQKPVIRRMTCPA</sequence>
<dbReference type="SUPFAM" id="SSF69118">
    <property type="entry name" value="AhpD-like"/>
    <property type="match status" value="1"/>
</dbReference>
<gene>
    <name evidence="2" type="ORF">MNBD_GAMMA14-95</name>
</gene>